<evidence type="ECO:0000256" key="1">
    <source>
        <dbReference type="ARBA" id="ARBA00004141"/>
    </source>
</evidence>
<evidence type="ECO:0000256" key="2">
    <source>
        <dbReference type="ARBA" id="ARBA00022692"/>
    </source>
</evidence>
<organism evidence="10 11">
    <name type="scientific">Trichoplax adhaerens</name>
    <name type="common">Trichoplax reptans</name>
    <dbReference type="NCBI Taxonomy" id="10228"/>
    <lineage>
        <taxon>Eukaryota</taxon>
        <taxon>Metazoa</taxon>
        <taxon>Placozoa</taxon>
        <taxon>Uniplacotomia</taxon>
        <taxon>Trichoplacea</taxon>
        <taxon>Trichoplacidae</taxon>
        <taxon>Trichoplax</taxon>
    </lineage>
</organism>
<feature type="transmembrane region" description="Helical" evidence="8">
    <location>
        <begin position="136"/>
        <end position="156"/>
    </location>
</feature>
<dbReference type="Proteomes" id="UP000009022">
    <property type="component" value="Unassembled WGS sequence"/>
</dbReference>
<dbReference type="PhylomeDB" id="B3S821"/>
<protein>
    <recommendedName>
        <fullName evidence="9">G-protein coupled receptors family 1 profile domain-containing protein</fullName>
    </recommendedName>
</protein>
<dbReference type="HOGENOM" id="CLU_065251_0_0_1"/>
<evidence type="ECO:0000256" key="3">
    <source>
        <dbReference type="ARBA" id="ARBA00022989"/>
    </source>
</evidence>
<reference evidence="10 11" key="1">
    <citation type="journal article" date="2008" name="Nature">
        <title>The Trichoplax genome and the nature of placozoans.</title>
        <authorList>
            <person name="Srivastava M."/>
            <person name="Begovic E."/>
            <person name="Chapman J."/>
            <person name="Putnam N.H."/>
            <person name="Hellsten U."/>
            <person name="Kawashima T."/>
            <person name="Kuo A."/>
            <person name="Mitros T."/>
            <person name="Salamov A."/>
            <person name="Carpenter M.L."/>
            <person name="Signorovitch A.Y."/>
            <person name="Moreno M.A."/>
            <person name="Kamm K."/>
            <person name="Grimwood J."/>
            <person name="Schmutz J."/>
            <person name="Shapiro H."/>
            <person name="Grigoriev I.V."/>
            <person name="Buss L.W."/>
            <person name="Schierwater B."/>
            <person name="Dellaporta S.L."/>
            <person name="Rokhsar D.S."/>
        </authorList>
    </citation>
    <scope>NUCLEOTIDE SEQUENCE [LARGE SCALE GENOMIC DNA]</scope>
    <source>
        <strain evidence="10 11">Grell-BS-1999</strain>
    </source>
</reference>
<dbReference type="FunFam" id="1.20.1070.10:FF:001131">
    <property type="entry name" value="Rhodopsin, GQ-coupled"/>
    <property type="match status" value="1"/>
</dbReference>
<feature type="domain" description="G-protein coupled receptors family 1 profile" evidence="9">
    <location>
        <begin position="14"/>
        <end position="319"/>
    </location>
</feature>
<dbReference type="GO" id="GO:0005886">
    <property type="term" value="C:plasma membrane"/>
    <property type="evidence" value="ECO:0000318"/>
    <property type="project" value="GO_Central"/>
</dbReference>
<keyword evidence="3 8" id="KW-1133">Transmembrane helix</keyword>
<dbReference type="RefSeq" id="XP_002116360.1">
    <property type="nucleotide sequence ID" value="XM_002116324.1"/>
</dbReference>
<evidence type="ECO:0000256" key="5">
    <source>
        <dbReference type="ARBA" id="ARBA00023136"/>
    </source>
</evidence>
<evidence type="ECO:0000313" key="10">
    <source>
        <dbReference type="EMBL" id="EDV21030.1"/>
    </source>
</evidence>
<dbReference type="eggNOG" id="KOG3656">
    <property type="taxonomic scope" value="Eukaryota"/>
</dbReference>
<dbReference type="SUPFAM" id="SSF81321">
    <property type="entry name" value="Family A G protein-coupled receptor-like"/>
    <property type="match status" value="1"/>
</dbReference>
<dbReference type="GO" id="GO:0007186">
    <property type="term" value="P:G protein-coupled receptor signaling pathway"/>
    <property type="evidence" value="ECO:0000318"/>
    <property type="project" value="GO_Central"/>
</dbReference>
<feature type="transmembrane region" description="Helical" evidence="8">
    <location>
        <begin position="93"/>
        <end position="115"/>
    </location>
</feature>
<dbReference type="InterPro" id="IPR050125">
    <property type="entry name" value="GPCR_opsins"/>
</dbReference>
<proteinExistence type="predicted"/>
<keyword evidence="11" id="KW-1185">Reference proteome</keyword>
<dbReference type="KEGG" id="tad:TRIADDRAFT_60377"/>
<dbReference type="GO" id="GO:0071482">
    <property type="term" value="P:cellular response to light stimulus"/>
    <property type="evidence" value="ECO:0000318"/>
    <property type="project" value="GO_Central"/>
</dbReference>
<evidence type="ECO:0000256" key="6">
    <source>
        <dbReference type="ARBA" id="ARBA00023170"/>
    </source>
</evidence>
<feature type="transmembrane region" description="Helical" evidence="8">
    <location>
        <begin position="302"/>
        <end position="321"/>
    </location>
</feature>
<keyword evidence="7" id="KW-0807">Transducer</keyword>
<accession>B3S821</accession>
<dbReference type="Gene3D" id="1.20.1070.10">
    <property type="entry name" value="Rhodopsin 7-helix transmembrane proteins"/>
    <property type="match status" value="1"/>
</dbReference>
<keyword evidence="6" id="KW-0675">Receptor</keyword>
<dbReference type="OrthoDB" id="2101615at2759"/>
<dbReference type="PANTHER" id="PTHR24240">
    <property type="entry name" value="OPSIN"/>
    <property type="match status" value="1"/>
</dbReference>
<evidence type="ECO:0000259" key="9">
    <source>
        <dbReference type="PROSITE" id="PS50262"/>
    </source>
</evidence>
<feature type="transmembrane region" description="Helical" evidence="8">
    <location>
        <begin position="263"/>
        <end position="282"/>
    </location>
</feature>
<keyword evidence="5 8" id="KW-0472">Membrane</keyword>
<feature type="transmembrane region" description="Helical" evidence="8">
    <location>
        <begin position="16"/>
        <end position="39"/>
    </location>
</feature>
<dbReference type="CTD" id="6757660"/>
<dbReference type="AlphaFoldDB" id="B3S821"/>
<comment type="subcellular location">
    <subcellularLocation>
        <location evidence="1">Membrane</location>
        <topology evidence="1">Multi-pass membrane protein</topology>
    </subcellularLocation>
</comment>
<gene>
    <name evidence="10" type="ORF">TRIADDRAFT_60377</name>
</gene>
<dbReference type="EMBL" id="DS985255">
    <property type="protein sequence ID" value="EDV21030.1"/>
    <property type="molecule type" value="Genomic_DNA"/>
</dbReference>
<evidence type="ECO:0000256" key="8">
    <source>
        <dbReference type="SAM" id="Phobius"/>
    </source>
</evidence>
<dbReference type="PRINTS" id="PR00237">
    <property type="entry name" value="GPCRRHODOPSN"/>
</dbReference>
<dbReference type="GO" id="GO:0008020">
    <property type="term" value="F:G protein-coupled photoreceptor activity"/>
    <property type="evidence" value="ECO:0000318"/>
    <property type="project" value="GO_Central"/>
</dbReference>
<dbReference type="GeneID" id="6757660"/>
<feature type="transmembrane region" description="Helical" evidence="8">
    <location>
        <begin position="51"/>
        <end position="73"/>
    </location>
</feature>
<evidence type="ECO:0000313" key="11">
    <source>
        <dbReference type="Proteomes" id="UP000009022"/>
    </source>
</evidence>
<name>B3S821_TRIAD</name>
<dbReference type="Pfam" id="PF00001">
    <property type="entry name" value="7tm_1"/>
    <property type="match status" value="1"/>
</dbReference>
<feature type="transmembrane region" description="Helical" evidence="8">
    <location>
        <begin position="184"/>
        <end position="206"/>
    </location>
</feature>
<dbReference type="InParanoid" id="B3S821"/>
<evidence type="ECO:0000256" key="4">
    <source>
        <dbReference type="ARBA" id="ARBA00023040"/>
    </source>
</evidence>
<dbReference type="InterPro" id="IPR017452">
    <property type="entry name" value="GPCR_Rhodpsn_7TM"/>
</dbReference>
<evidence type="ECO:0000256" key="7">
    <source>
        <dbReference type="ARBA" id="ARBA00023224"/>
    </source>
</evidence>
<keyword evidence="2 8" id="KW-0812">Transmembrane</keyword>
<dbReference type="GO" id="GO:0007602">
    <property type="term" value="P:phototransduction"/>
    <property type="evidence" value="ECO:0000318"/>
    <property type="project" value="GO_Central"/>
</dbReference>
<dbReference type="SMART" id="SM01381">
    <property type="entry name" value="7TM_GPCR_Srsx"/>
    <property type="match status" value="1"/>
</dbReference>
<sequence>MTNSSMLKSNFTPENALVFMILQTFFVCIGAPGNAAVAYYTIKKNMKLSDIMILILALSDGLYCIASYCFIFPDMLKVYLGQLAHPSNTPICRFGIAVPLYFGIVNIYCMTVLAITRYLAIVKPRYLKLIKEKRGVFVLVSLNWLLPLIFSLPQALDEWGSYTYFPDIGVCAALYYYSQGSLVASYYICLILFVVMIPTTFIGWSYHQIYLEVRQSRFRVMNSVKKNKKNIINKNANGVNTYSQRRQTQAAGMSQERRNREIALAKTLCIIVITYQISYIPYSVVSLYDYFAEPALAFVFQYNFLMVTYIGNIANPIIFLLRSKKFKHKVLKKKSTISKNASSTSETLQSGPPVTLQAITVENVHLADDDYDSSDNYSDVRSL</sequence>
<dbReference type="InterPro" id="IPR000276">
    <property type="entry name" value="GPCR_Rhodpsn"/>
</dbReference>
<keyword evidence="4" id="KW-0297">G-protein coupled receptor</keyword>
<dbReference type="PROSITE" id="PS50262">
    <property type="entry name" value="G_PROTEIN_RECEP_F1_2"/>
    <property type="match status" value="1"/>
</dbReference>